<keyword evidence="7" id="KW-1185">Reference proteome</keyword>
<accession>A0A9D4UTL5</accession>
<evidence type="ECO:0000313" key="6">
    <source>
        <dbReference type="EMBL" id="KAI5073879.1"/>
    </source>
</evidence>
<dbReference type="PANTHER" id="PTHR45958:SF6">
    <property type="entry name" value="U-BOX DOMAIN-CONTAINING PROTEIN 43"/>
    <property type="match status" value="1"/>
</dbReference>
<comment type="caution">
    <text evidence="6">The sequence shown here is derived from an EMBL/GenBank/DDBJ whole genome shotgun (WGS) entry which is preliminary data.</text>
</comment>
<dbReference type="InterPro" id="IPR045210">
    <property type="entry name" value="RING-Ubox_PUB"/>
</dbReference>
<feature type="domain" description="U-box" evidence="5">
    <location>
        <begin position="48"/>
        <end position="127"/>
    </location>
</feature>
<dbReference type="InterPro" id="IPR013083">
    <property type="entry name" value="Znf_RING/FYVE/PHD"/>
</dbReference>
<dbReference type="OrthoDB" id="10064100at2759"/>
<evidence type="ECO:0000256" key="4">
    <source>
        <dbReference type="ARBA" id="ARBA00022679"/>
    </source>
</evidence>
<dbReference type="Gene3D" id="1.25.10.10">
    <property type="entry name" value="Leucine-rich Repeat Variant"/>
    <property type="match status" value="3"/>
</dbReference>
<dbReference type="EMBL" id="JABFUD020000011">
    <property type="protein sequence ID" value="KAI5073879.1"/>
    <property type="molecule type" value="Genomic_DNA"/>
</dbReference>
<dbReference type="SMART" id="SM00185">
    <property type="entry name" value="ARM"/>
    <property type="match status" value="7"/>
</dbReference>
<evidence type="ECO:0000256" key="2">
    <source>
        <dbReference type="ARBA" id="ARBA00004906"/>
    </source>
</evidence>
<dbReference type="InterPro" id="IPR003613">
    <property type="entry name" value="Ubox_domain"/>
</dbReference>
<dbReference type="GO" id="GO:0016567">
    <property type="term" value="P:protein ubiquitination"/>
    <property type="evidence" value="ECO:0007669"/>
    <property type="project" value="InterPro"/>
</dbReference>
<reference evidence="6" key="1">
    <citation type="submission" date="2021-01" db="EMBL/GenBank/DDBJ databases">
        <title>Adiantum capillus-veneris genome.</title>
        <authorList>
            <person name="Fang Y."/>
            <person name="Liao Q."/>
        </authorList>
    </citation>
    <scope>NUCLEOTIDE SEQUENCE</scope>
    <source>
        <strain evidence="6">H3</strain>
        <tissue evidence="6">Leaf</tissue>
    </source>
</reference>
<dbReference type="SMART" id="SM00504">
    <property type="entry name" value="Ubox"/>
    <property type="match status" value="1"/>
</dbReference>
<evidence type="ECO:0000256" key="1">
    <source>
        <dbReference type="ARBA" id="ARBA00000900"/>
    </source>
</evidence>
<keyword evidence="4" id="KW-0808">Transferase</keyword>
<dbReference type="SUPFAM" id="SSF57850">
    <property type="entry name" value="RING/U-box"/>
    <property type="match status" value="1"/>
</dbReference>
<dbReference type="InterPro" id="IPR000225">
    <property type="entry name" value="Armadillo"/>
</dbReference>
<organism evidence="6 7">
    <name type="scientific">Adiantum capillus-veneris</name>
    <name type="common">Maidenhair fern</name>
    <dbReference type="NCBI Taxonomy" id="13818"/>
    <lineage>
        <taxon>Eukaryota</taxon>
        <taxon>Viridiplantae</taxon>
        <taxon>Streptophyta</taxon>
        <taxon>Embryophyta</taxon>
        <taxon>Tracheophyta</taxon>
        <taxon>Polypodiopsida</taxon>
        <taxon>Polypodiidae</taxon>
        <taxon>Polypodiales</taxon>
        <taxon>Pteridineae</taxon>
        <taxon>Pteridaceae</taxon>
        <taxon>Vittarioideae</taxon>
        <taxon>Adiantum</taxon>
    </lineage>
</organism>
<evidence type="ECO:0000259" key="5">
    <source>
        <dbReference type="PROSITE" id="PS51698"/>
    </source>
</evidence>
<dbReference type="Pfam" id="PF04564">
    <property type="entry name" value="U-box"/>
    <property type="match status" value="1"/>
</dbReference>
<comment type="catalytic activity">
    <reaction evidence="1">
        <text>S-ubiquitinyl-[E2 ubiquitin-conjugating enzyme]-L-cysteine + [acceptor protein]-L-lysine = [E2 ubiquitin-conjugating enzyme]-L-cysteine + N(6)-ubiquitinyl-[acceptor protein]-L-lysine.</text>
        <dbReference type="EC" id="2.3.2.27"/>
    </reaction>
</comment>
<dbReference type="InterPro" id="IPR011989">
    <property type="entry name" value="ARM-like"/>
</dbReference>
<dbReference type="AlphaFoldDB" id="A0A9D4UTL5"/>
<evidence type="ECO:0000313" key="7">
    <source>
        <dbReference type="Proteomes" id="UP000886520"/>
    </source>
</evidence>
<dbReference type="GO" id="GO:0061630">
    <property type="term" value="F:ubiquitin protein ligase activity"/>
    <property type="evidence" value="ECO:0007669"/>
    <property type="project" value="UniProtKB-EC"/>
</dbReference>
<name>A0A9D4UTL5_ADICA</name>
<comment type="pathway">
    <text evidence="2">Protein modification; protein ubiquitination.</text>
</comment>
<protein>
    <recommendedName>
        <fullName evidence="3">RING-type E3 ubiquitin transferase</fullName>
        <ecNumber evidence="3">2.3.2.27</ecNumber>
    </recommendedName>
</protein>
<dbReference type="EC" id="2.3.2.27" evidence="3"/>
<gene>
    <name evidence="6" type="ORF">GOP47_0011892</name>
</gene>
<dbReference type="PROSITE" id="PS51698">
    <property type="entry name" value="U_BOX"/>
    <property type="match status" value="1"/>
</dbReference>
<sequence length="830" mass="90241">MNKGLRMLDCSELASLQSRGMDTWAAGSGSTSFSDESGRLREYRRVEPVYDAFVCPLTKTVMQDPVTLENGQTYERSAIERWFLECSANGRPPVCPMTQKELESTYSKPSIALRNTILEWTARNEAARLDNAKIYLTSEAPHDILDGLNDIQSLCLKNNINKLKARTSGLIPLIVDCLKREEKVRCSALATLRVLADDEDDNKEAIGETDAIRNCVKSLFRENLKEREEAVSLLQELSKSSHLCDKIVAINGAILMLVKTASSHSDNVITVQKADQILDNLESCDKSVHQMAENGRLHPLLRRLVEGSDDVRLEMAYILAELVLSAEGKAKAAEVGAKPLVRMLQSGLLQGREAALKCLCHLSDLDNNGPLLVEAGILGPLIEDLFAVGMNQLPMRLKEVSATTLANIVSSGVELEKVVVGTDGNTLISESTLHNFLHLVSNTGPAIAAKLLQVLVGLASSPKAVGQVLMAVESAGATISLIQFLEAPQKDLRANSVKLLYYLSPFMGNALADGLRITTGQLGTLVNFIGTSGVTEEQAAAAKLLANLPMEDKQLTQALLEEGALPTAINKLDELSQGFAQRGTSRFLAVYKGGLMGIILRFTYVSVNTTVVNSAQEHNLTSFFTKLLTSGNLEEVLRMSALGLANLSSYSKHLSLFPELPQRGSVCPCFFKGPSKPAGLCPVHEGICSAKETFCLLDAHALPLLVACLDHANVGVAEASLKALSTLVLDSGNAEKGVQVLRNADGIEPILEILREHRTEELRQLALMVLECMLRDEEIARLISTNHNVHTALIEAFKYGNSSTKQVAERALQHLNKIPSFSGVYSRRPK</sequence>
<dbReference type="CDD" id="cd16664">
    <property type="entry name" value="RING-Ubox_PUB"/>
    <property type="match status" value="1"/>
</dbReference>
<dbReference type="InterPro" id="IPR052608">
    <property type="entry name" value="U-box_domain_protein"/>
</dbReference>
<proteinExistence type="predicted"/>
<dbReference type="PANTHER" id="PTHR45958">
    <property type="entry name" value="RING-TYPE E3 UBIQUITIN TRANSFERASE"/>
    <property type="match status" value="1"/>
</dbReference>
<dbReference type="Proteomes" id="UP000886520">
    <property type="component" value="Chromosome 11"/>
</dbReference>
<dbReference type="Gene3D" id="3.30.40.10">
    <property type="entry name" value="Zinc/RING finger domain, C3HC4 (zinc finger)"/>
    <property type="match status" value="1"/>
</dbReference>
<dbReference type="InterPro" id="IPR016024">
    <property type="entry name" value="ARM-type_fold"/>
</dbReference>
<evidence type="ECO:0000256" key="3">
    <source>
        <dbReference type="ARBA" id="ARBA00012483"/>
    </source>
</evidence>
<dbReference type="SUPFAM" id="SSF48371">
    <property type="entry name" value="ARM repeat"/>
    <property type="match status" value="2"/>
</dbReference>